<accession>X1ILK8</accession>
<dbReference type="AlphaFoldDB" id="X1ILK8"/>
<protein>
    <recommendedName>
        <fullName evidence="2">3'-phosphate/5'-hydroxy nucleic acid ligase</fullName>
    </recommendedName>
</protein>
<evidence type="ECO:0000313" key="1">
    <source>
        <dbReference type="EMBL" id="GAH70135.1"/>
    </source>
</evidence>
<sequence length="29" mass="3059">DVDEVVKVSHKARLGKLVAKVVPVGVMKG</sequence>
<gene>
    <name evidence="1" type="ORF">S03H2_41455</name>
</gene>
<name>X1ILK8_9ZZZZ</name>
<dbReference type="EMBL" id="BARU01025755">
    <property type="protein sequence ID" value="GAH70135.1"/>
    <property type="molecule type" value="Genomic_DNA"/>
</dbReference>
<evidence type="ECO:0008006" key="2">
    <source>
        <dbReference type="Google" id="ProtNLM"/>
    </source>
</evidence>
<feature type="non-terminal residue" evidence="1">
    <location>
        <position position="1"/>
    </location>
</feature>
<proteinExistence type="predicted"/>
<comment type="caution">
    <text evidence="1">The sequence shown here is derived from an EMBL/GenBank/DDBJ whole genome shotgun (WGS) entry which is preliminary data.</text>
</comment>
<organism evidence="1">
    <name type="scientific">marine sediment metagenome</name>
    <dbReference type="NCBI Taxonomy" id="412755"/>
    <lineage>
        <taxon>unclassified sequences</taxon>
        <taxon>metagenomes</taxon>
        <taxon>ecological metagenomes</taxon>
    </lineage>
</organism>
<reference evidence="1" key="1">
    <citation type="journal article" date="2014" name="Front. Microbiol.">
        <title>High frequency of phylogenetically diverse reductive dehalogenase-homologous genes in deep subseafloor sedimentary metagenomes.</title>
        <authorList>
            <person name="Kawai M."/>
            <person name="Futagami T."/>
            <person name="Toyoda A."/>
            <person name="Takaki Y."/>
            <person name="Nishi S."/>
            <person name="Hori S."/>
            <person name="Arai W."/>
            <person name="Tsubouchi T."/>
            <person name="Morono Y."/>
            <person name="Uchiyama I."/>
            <person name="Ito T."/>
            <person name="Fujiyama A."/>
            <person name="Inagaki F."/>
            <person name="Takami H."/>
        </authorList>
    </citation>
    <scope>NUCLEOTIDE SEQUENCE</scope>
    <source>
        <strain evidence="1">Expedition CK06-06</strain>
    </source>
</reference>